<evidence type="ECO:0000256" key="4">
    <source>
        <dbReference type="RuleBase" id="RU361282"/>
    </source>
</evidence>
<dbReference type="GeneID" id="89362926"/>
<dbReference type="KEGG" id="hlr:HALLA_18125"/>
<dbReference type="AlphaFoldDB" id="W0JPB3"/>
<dbReference type="HOGENOM" id="CLU_051124_1_0_2"/>
<name>W0JPB3_9EURY</name>
<keyword evidence="7" id="KW-1185">Reference proteome</keyword>
<proteinExistence type="inferred from homology"/>
<organism evidence="6 7">
    <name type="scientific">Halostagnicola larsenii XH-48</name>
    <dbReference type="NCBI Taxonomy" id="797299"/>
    <lineage>
        <taxon>Archaea</taxon>
        <taxon>Methanobacteriati</taxon>
        <taxon>Methanobacteriota</taxon>
        <taxon>Stenosarchaea group</taxon>
        <taxon>Halobacteria</taxon>
        <taxon>Halobacteriales</taxon>
        <taxon>Natrialbaceae</taxon>
        <taxon>Halostagnicola</taxon>
    </lineage>
</organism>
<dbReference type="GO" id="GO:0097588">
    <property type="term" value="P:archaeal or bacterial-type flagellum-dependent cell motility"/>
    <property type="evidence" value="ECO:0007669"/>
    <property type="project" value="InterPro"/>
</dbReference>
<dbReference type="NCBIfam" id="TIGR02537">
    <property type="entry name" value="arch_flag_Nterm"/>
    <property type="match status" value="1"/>
</dbReference>
<keyword evidence="6" id="KW-0966">Cell projection</keyword>
<gene>
    <name evidence="6" type="ORF">HALLA_18125</name>
</gene>
<comment type="subcellular location">
    <subcellularLocation>
        <location evidence="1 4">Archaeal flagellum</location>
    </subcellularLocation>
</comment>
<dbReference type="RefSeq" id="WP_049953674.1">
    <property type="nucleotide sequence ID" value="NZ_CP007055.1"/>
</dbReference>
<feature type="transmembrane region" description="Helical" evidence="5">
    <location>
        <begin position="12"/>
        <end position="37"/>
    </location>
</feature>
<dbReference type="Pfam" id="PF01917">
    <property type="entry name" value="Flagellin_arch-type"/>
    <property type="match status" value="1"/>
</dbReference>
<evidence type="ECO:0000256" key="5">
    <source>
        <dbReference type="SAM" id="Phobius"/>
    </source>
</evidence>
<dbReference type="PANTHER" id="PTHR35903">
    <property type="entry name" value="FLAGELLIN B1"/>
    <property type="match status" value="1"/>
</dbReference>
<dbReference type="GO" id="GO:0005198">
    <property type="term" value="F:structural molecule activity"/>
    <property type="evidence" value="ECO:0007669"/>
    <property type="project" value="InterPro"/>
</dbReference>
<dbReference type="eggNOG" id="arCOG01829">
    <property type="taxonomic scope" value="Archaea"/>
</dbReference>
<keyword evidence="6" id="KW-0282">Flagellum</keyword>
<dbReference type="InterPro" id="IPR013373">
    <property type="entry name" value="Flagellin/pilin_N_arc"/>
</dbReference>
<evidence type="ECO:0000313" key="6">
    <source>
        <dbReference type="EMBL" id="AHG00429.1"/>
    </source>
</evidence>
<comment type="similarity">
    <text evidence="2 4">Belongs to the archaeal flagellin family.</text>
</comment>
<dbReference type="InterPro" id="IPR002774">
    <property type="entry name" value="Flagellin_arc-type"/>
</dbReference>
<evidence type="ECO:0000256" key="3">
    <source>
        <dbReference type="ARBA" id="ARBA00022440"/>
    </source>
</evidence>
<keyword evidence="5" id="KW-0812">Transmembrane</keyword>
<evidence type="ECO:0000313" key="7">
    <source>
        <dbReference type="Proteomes" id="UP000019024"/>
    </source>
</evidence>
<evidence type="ECO:0000256" key="1">
    <source>
        <dbReference type="ARBA" id="ARBA00004618"/>
    </source>
</evidence>
<keyword evidence="5" id="KW-1133">Transmembrane helix</keyword>
<reference evidence="6 7" key="1">
    <citation type="submission" date="2014-01" db="EMBL/GenBank/DDBJ databases">
        <authorList>
            <consortium name="DOE Joint Genome Institute"/>
            <person name="Anderson I."/>
            <person name="Huntemann M."/>
            <person name="Han J."/>
            <person name="Chen A."/>
            <person name="Kyrpides N."/>
            <person name="Mavromatis K."/>
            <person name="Markowitz V."/>
            <person name="Palaniappan K."/>
            <person name="Ivanova N."/>
            <person name="Schaumberg A."/>
            <person name="Pati A."/>
            <person name="Liolios K."/>
            <person name="Nordberg H.P."/>
            <person name="Cantor M.N."/>
            <person name="Hua S.X."/>
            <person name="Woyke T."/>
        </authorList>
    </citation>
    <scope>NUCLEOTIDE SEQUENCE [LARGE SCALE GENOMIC DNA]</scope>
    <source>
        <strain evidence="6 7">XH-48</strain>
    </source>
</reference>
<keyword evidence="5" id="KW-0472">Membrane</keyword>
<dbReference type="PANTHER" id="PTHR35903:SF1">
    <property type="entry name" value="FLAGELLIN B1"/>
    <property type="match status" value="1"/>
</dbReference>
<evidence type="ECO:0000256" key="2">
    <source>
        <dbReference type="ARBA" id="ARBA00010256"/>
    </source>
</evidence>
<accession>W0JPB3</accession>
<comment type="function">
    <text evidence="4">Flagellin is the subunit protein which polymerizes to form the filaments of archaeal flagella.</text>
</comment>
<keyword evidence="3 4" id="KW-0974">Archaeal flagellum</keyword>
<keyword evidence="6" id="KW-0969">Cilium</keyword>
<dbReference type="Proteomes" id="UP000019024">
    <property type="component" value="Chromosome"/>
</dbReference>
<sequence>MFEQITDEEERGQVGIGTLIVFIAMVLVAAIAAGVLINTAGLLQSQAEATGQESTNQVSNVVSIDSSTGVVSTLVDESNTQTEDFTFSGTDPVTDGDTIDVTVTTIDGDTTTYSETIGADGSEYGDLETAMTGVTLTNASTVEVDLTTDQLSGETTDTIEVDHSNGADTGVEIALSDYEGDLQLSSDQEAEIASNEYGVKEVQLMVSLGPGADAVDLSSTTYEYVGKDTTRGTLDDFDITSTDDDVSDSDAAILESGDTSEIIMDVDNGHFESDETIEAGDDATFTITTADGAQTNEILMAPSTLTESESVSL</sequence>
<dbReference type="GO" id="GO:0097589">
    <property type="term" value="C:archaeal-type flagellum"/>
    <property type="evidence" value="ECO:0007669"/>
    <property type="project" value="UniProtKB-SubCell"/>
</dbReference>
<protein>
    <recommendedName>
        <fullName evidence="4">Flagellin</fullName>
    </recommendedName>
</protein>
<dbReference type="EMBL" id="CP007055">
    <property type="protein sequence ID" value="AHG00429.1"/>
    <property type="molecule type" value="Genomic_DNA"/>
</dbReference>
<dbReference type="OrthoDB" id="102632at2157"/>